<reference evidence="9" key="1">
    <citation type="submission" date="2016-10" db="EMBL/GenBank/DDBJ databases">
        <authorList>
            <person name="Varghese N."/>
            <person name="Submissions S."/>
        </authorList>
    </citation>
    <scope>NUCLEOTIDE SEQUENCE [LARGE SCALE GENOMIC DNA]</scope>
    <source>
        <strain evidence="9">DSM 26471</strain>
    </source>
</reference>
<feature type="binding site" evidence="7">
    <location>
        <position position="159"/>
    </location>
    <ligand>
        <name>Zn(2+)</name>
        <dbReference type="ChEBI" id="CHEBI:29105"/>
    </ligand>
</feature>
<dbReference type="GO" id="GO:0005829">
    <property type="term" value="C:cytosol"/>
    <property type="evidence" value="ECO:0007669"/>
    <property type="project" value="TreeGrafter"/>
</dbReference>
<dbReference type="InterPro" id="IPR036390">
    <property type="entry name" value="WH_DNA-bd_sf"/>
</dbReference>
<dbReference type="PANTHER" id="PTHR33202">
    <property type="entry name" value="ZINC UPTAKE REGULATION PROTEIN"/>
    <property type="match status" value="1"/>
</dbReference>
<dbReference type="InterPro" id="IPR002481">
    <property type="entry name" value="FUR"/>
</dbReference>
<dbReference type="PANTHER" id="PTHR33202:SF6">
    <property type="entry name" value="ZINC UPTAKE REGULATION PROTEIN"/>
    <property type="match status" value="1"/>
</dbReference>
<keyword evidence="7" id="KW-0479">Metal-binding</keyword>
<keyword evidence="3 7" id="KW-0862">Zinc</keyword>
<dbReference type="GO" id="GO:0003700">
    <property type="term" value="F:DNA-binding transcription factor activity"/>
    <property type="evidence" value="ECO:0007669"/>
    <property type="project" value="InterPro"/>
</dbReference>
<evidence type="ECO:0000313" key="9">
    <source>
        <dbReference type="Proteomes" id="UP000199630"/>
    </source>
</evidence>
<protein>
    <submittedName>
        <fullName evidence="8">Fur family transcriptional regulator, zinc uptake regulator</fullName>
    </submittedName>
</protein>
<keyword evidence="4" id="KW-0805">Transcription regulation</keyword>
<dbReference type="InterPro" id="IPR036388">
    <property type="entry name" value="WH-like_DNA-bd_sf"/>
</dbReference>
<dbReference type="Gene3D" id="3.30.1490.190">
    <property type="match status" value="1"/>
</dbReference>
<comment type="cofactor">
    <cofactor evidence="7">
        <name>Zn(2+)</name>
        <dbReference type="ChEBI" id="CHEBI:29105"/>
    </cofactor>
    <text evidence="7">Binds 1 zinc ion per subunit.</text>
</comment>
<dbReference type="STRING" id="588602.SAMN04487991_3059"/>
<evidence type="ECO:0000256" key="4">
    <source>
        <dbReference type="ARBA" id="ARBA00023015"/>
    </source>
</evidence>
<dbReference type="InterPro" id="IPR043135">
    <property type="entry name" value="Fur_C"/>
</dbReference>
<keyword evidence="9" id="KW-1185">Reference proteome</keyword>
<evidence type="ECO:0000256" key="5">
    <source>
        <dbReference type="ARBA" id="ARBA00023125"/>
    </source>
</evidence>
<sequence>MPEMDPNPIGFAKHDHSHCVQDAVAAADRMCRDAGLQLTPVRQRALEILLEEHRALGAYDVLARLSEDGFGSQPPVAYRALDFLTKHGLAHKIERLNAFIACAHPEDRHTPAFLICTSCHAVAEAETDPSHSLMSQIAEATGFRISRAVLEAEGTCPNCLEKEDA</sequence>
<evidence type="ECO:0000256" key="7">
    <source>
        <dbReference type="PIRSR" id="PIRSR602481-1"/>
    </source>
</evidence>
<dbReference type="GO" id="GO:0000976">
    <property type="term" value="F:transcription cis-regulatory region binding"/>
    <property type="evidence" value="ECO:0007669"/>
    <property type="project" value="TreeGrafter"/>
</dbReference>
<accession>A0A1I3UI57</accession>
<evidence type="ECO:0000313" key="8">
    <source>
        <dbReference type="EMBL" id="SFJ82379.1"/>
    </source>
</evidence>
<dbReference type="AlphaFoldDB" id="A0A1I3UI57"/>
<comment type="similarity">
    <text evidence="1">Belongs to the Fur family.</text>
</comment>
<dbReference type="Proteomes" id="UP000199630">
    <property type="component" value="Unassembled WGS sequence"/>
</dbReference>
<dbReference type="GO" id="GO:0008270">
    <property type="term" value="F:zinc ion binding"/>
    <property type="evidence" value="ECO:0007669"/>
    <property type="project" value="TreeGrafter"/>
</dbReference>
<keyword evidence="5" id="KW-0238">DNA-binding</keyword>
<feature type="binding site" evidence="7">
    <location>
        <position position="116"/>
    </location>
    <ligand>
        <name>Zn(2+)</name>
        <dbReference type="ChEBI" id="CHEBI:29105"/>
    </ligand>
</feature>
<evidence type="ECO:0000256" key="1">
    <source>
        <dbReference type="ARBA" id="ARBA00007957"/>
    </source>
</evidence>
<gene>
    <name evidence="8" type="ORF">SAMN04487991_3059</name>
</gene>
<keyword evidence="6" id="KW-0804">Transcription</keyword>
<proteinExistence type="inferred from homology"/>
<organism evidence="8 9">
    <name type="scientific">Celeribacter neptunius</name>
    <dbReference type="NCBI Taxonomy" id="588602"/>
    <lineage>
        <taxon>Bacteria</taxon>
        <taxon>Pseudomonadati</taxon>
        <taxon>Pseudomonadota</taxon>
        <taxon>Alphaproteobacteria</taxon>
        <taxon>Rhodobacterales</taxon>
        <taxon>Roseobacteraceae</taxon>
        <taxon>Celeribacter</taxon>
    </lineage>
</organism>
<dbReference type="GO" id="GO:0045892">
    <property type="term" value="P:negative regulation of DNA-templated transcription"/>
    <property type="evidence" value="ECO:0007669"/>
    <property type="project" value="TreeGrafter"/>
</dbReference>
<evidence type="ECO:0000256" key="3">
    <source>
        <dbReference type="ARBA" id="ARBA00022833"/>
    </source>
</evidence>
<keyword evidence="2" id="KW-0678">Repressor</keyword>
<dbReference type="Gene3D" id="1.10.10.10">
    <property type="entry name" value="Winged helix-like DNA-binding domain superfamily/Winged helix DNA-binding domain"/>
    <property type="match status" value="1"/>
</dbReference>
<feature type="binding site" evidence="7">
    <location>
        <position position="156"/>
    </location>
    <ligand>
        <name>Zn(2+)</name>
        <dbReference type="ChEBI" id="CHEBI:29105"/>
    </ligand>
</feature>
<dbReference type="Pfam" id="PF01475">
    <property type="entry name" value="FUR"/>
    <property type="match status" value="1"/>
</dbReference>
<dbReference type="GO" id="GO:1900376">
    <property type="term" value="P:regulation of secondary metabolite biosynthetic process"/>
    <property type="evidence" value="ECO:0007669"/>
    <property type="project" value="TreeGrafter"/>
</dbReference>
<dbReference type="SUPFAM" id="SSF46785">
    <property type="entry name" value="Winged helix' DNA-binding domain"/>
    <property type="match status" value="1"/>
</dbReference>
<feature type="binding site" evidence="7">
    <location>
        <position position="119"/>
    </location>
    <ligand>
        <name>Zn(2+)</name>
        <dbReference type="ChEBI" id="CHEBI:29105"/>
    </ligand>
</feature>
<evidence type="ECO:0000256" key="6">
    <source>
        <dbReference type="ARBA" id="ARBA00023163"/>
    </source>
</evidence>
<dbReference type="EMBL" id="FORH01000006">
    <property type="protein sequence ID" value="SFJ82379.1"/>
    <property type="molecule type" value="Genomic_DNA"/>
</dbReference>
<evidence type="ECO:0000256" key="2">
    <source>
        <dbReference type="ARBA" id="ARBA00022491"/>
    </source>
</evidence>
<name>A0A1I3UI57_9RHOB</name>